<organism evidence="1 2">
    <name type="scientific">Crocosphaera chwakensis CCY0110</name>
    <dbReference type="NCBI Taxonomy" id="391612"/>
    <lineage>
        <taxon>Bacteria</taxon>
        <taxon>Bacillati</taxon>
        <taxon>Cyanobacteriota</taxon>
        <taxon>Cyanophyceae</taxon>
        <taxon>Oscillatoriophycideae</taxon>
        <taxon>Chroococcales</taxon>
        <taxon>Aphanothecaceae</taxon>
        <taxon>Crocosphaera</taxon>
        <taxon>Crocosphaera chwakensis</taxon>
    </lineage>
</organism>
<dbReference type="AlphaFoldDB" id="A3IHV7"/>
<proteinExistence type="predicted"/>
<dbReference type="Proteomes" id="UP000003781">
    <property type="component" value="Unassembled WGS sequence"/>
</dbReference>
<comment type="caution">
    <text evidence="1">The sequence shown here is derived from an EMBL/GenBank/DDBJ whole genome shotgun (WGS) entry which is preliminary data.</text>
</comment>
<protein>
    <submittedName>
        <fullName evidence="1">Uncharacterized protein</fullName>
    </submittedName>
</protein>
<evidence type="ECO:0000313" key="1">
    <source>
        <dbReference type="EMBL" id="EAZ93389.1"/>
    </source>
</evidence>
<name>A3IHV7_9CHRO</name>
<gene>
    <name evidence="1" type="ORF">CY0110_16377</name>
</gene>
<accession>A3IHV7</accession>
<evidence type="ECO:0000313" key="2">
    <source>
        <dbReference type="Proteomes" id="UP000003781"/>
    </source>
</evidence>
<reference evidence="1 2" key="1">
    <citation type="submission" date="2007-03" db="EMBL/GenBank/DDBJ databases">
        <authorList>
            <person name="Stal L."/>
            <person name="Ferriera S."/>
            <person name="Johnson J."/>
            <person name="Kravitz S."/>
            <person name="Beeson K."/>
            <person name="Sutton G."/>
            <person name="Rogers Y.-H."/>
            <person name="Friedman R."/>
            <person name="Frazier M."/>
            <person name="Venter J.C."/>
        </authorList>
    </citation>
    <scope>NUCLEOTIDE SEQUENCE [LARGE SCALE GENOMIC DNA]</scope>
    <source>
        <strain evidence="1 2">CCY0110</strain>
    </source>
</reference>
<keyword evidence="2" id="KW-1185">Reference proteome</keyword>
<dbReference type="EMBL" id="AAXW01000002">
    <property type="protein sequence ID" value="EAZ93389.1"/>
    <property type="molecule type" value="Genomic_DNA"/>
</dbReference>
<sequence>MFLDISLMFLFIPLKVHVTILA</sequence>